<feature type="chain" id="PRO_5040240165" description="rRNA N-glycosylase" evidence="2">
    <location>
        <begin position="33"/>
        <end position="256"/>
    </location>
</feature>
<name>A0A9R1PYN4_TRITD</name>
<proteinExistence type="inferred from homology"/>
<dbReference type="GO" id="GO:0017148">
    <property type="term" value="P:negative regulation of translation"/>
    <property type="evidence" value="ECO:0007669"/>
    <property type="project" value="UniProtKB-KW"/>
</dbReference>
<keyword evidence="1" id="KW-0378">Hydrolase</keyword>
<dbReference type="GO" id="GO:0006952">
    <property type="term" value="P:defense response"/>
    <property type="evidence" value="ECO:0007669"/>
    <property type="project" value="UniProtKB-KW"/>
</dbReference>
<dbReference type="InterPro" id="IPR001574">
    <property type="entry name" value="Ribosome_inactivat_prot"/>
</dbReference>
<keyword evidence="2" id="KW-0732">Signal</keyword>
<reference evidence="3 4" key="1">
    <citation type="submission" date="2017-09" db="EMBL/GenBank/DDBJ databases">
        <authorList>
            <consortium name="International Durum Wheat Genome Sequencing Consortium (IDWGSC)"/>
            <person name="Milanesi L."/>
        </authorList>
    </citation>
    <scope>NUCLEOTIDE SEQUENCE [LARGE SCALE GENOMIC DNA]</scope>
    <source>
        <strain evidence="4">cv. Svevo</strain>
    </source>
</reference>
<dbReference type="Gene3D" id="3.40.420.10">
    <property type="entry name" value="Ricin (A subunit), domain 1"/>
    <property type="match status" value="1"/>
</dbReference>
<comment type="similarity">
    <text evidence="1">Belongs to the ribosome-inactivating protein family.</text>
</comment>
<sequence length="256" mass="27694">MFIEEKRSIDRPNDRFAMATFLLFLILALAAGSSNHGGAAAAAGDARPALAVMTLHSHDPESPSVAFQTHDLSFAGFTNGGGHWQAFPGLAHLFPTSTPLPFGSSYDDLIGGLAKLPGVPLGRQAMADAARVLSAYDPSAAAVTDVEPVKRALAALKVILGEAQRLQPIHETVVRGWESESRVAPEHLPYIDHWDTISYEIIRANRTGKWNGPFAKMLETQANIRSQEEALAVVRVLLHADFEQVLEAHGTKINFQ</sequence>
<comment type="catalytic activity">
    <reaction evidence="1">
        <text>Endohydrolysis of the N-glycosidic bond at one specific adenosine on the 28S rRNA.</text>
        <dbReference type="EC" id="3.2.2.22"/>
    </reaction>
</comment>
<dbReference type="InterPro" id="IPR016138">
    <property type="entry name" value="Ribosome_inactivat_prot_sub1"/>
</dbReference>
<keyword evidence="1" id="KW-0652">Protein synthesis inhibitor</keyword>
<evidence type="ECO:0000313" key="3">
    <source>
        <dbReference type="EMBL" id="VAH52195.1"/>
    </source>
</evidence>
<dbReference type="EMBL" id="LT934114">
    <property type="protein sequence ID" value="VAH52195.1"/>
    <property type="molecule type" value="Genomic_DNA"/>
</dbReference>
<accession>A0A9R1PYN4</accession>
<dbReference type="PANTHER" id="PTHR33453">
    <property type="match status" value="1"/>
</dbReference>
<dbReference type="PANTHER" id="PTHR33453:SF28">
    <property type="entry name" value="RRNA N-GLYCOSYLASE"/>
    <property type="match status" value="1"/>
</dbReference>
<dbReference type="AlphaFoldDB" id="A0A9R1PYN4"/>
<keyword evidence="1" id="KW-0800">Toxin</keyword>
<evidence type="ECO:0000256" key="1">
    <source>
        <dbReference type="RuleBase" id="RU004915"/>
    </source>
</evidence>
<gene>
    <name evidence="3" type="ORF">TRITD_2Bv1G225990</name>
</gene>
<dbReference type="OMA" id="MTLHSHD"/>
<dbReference type="GO" id="GO:0090729">
    <property type="term" value="F:toxin activity"/>
    <property type="evidence" value="ECO:0007669"/>
    <property type="project" value="UniProtKB-KW"/>
</dbReference>
<dbReference type="Proteomes" id="UP000324705">
    <property type="component" value="Chromosome 2B"/>
</dbReference>
<evidence type="ECO:0000256" key="2">
    <source>
        <dbReference type="SAM" id="SignalP"/>
    </source>
</evidence>
<keyword evidence="1" id="KW-0611">Plant defense</keyword>
<evidence type="ECO:0000313" key="4">
    <source>
        <dbReference type="Proteomes" id="UP000324705"/>
    </source>
</evidence>
<dbReference type="SUPFAM" id="SSF56371">
    <property type="entry name" value="Ribosome inactivating proteins (RIP)"/>
    <property type="match status" value="1"/>
</dbReference>
<keyword evidence="4" id="KW-1185">Reference proteome</keyword>
<dbReference type="EC" id="3.2.2.22" evidence="1"/>
<dbReference type="Gramene" id="TRITD2Bv1G225990.1">
    <property type="protein sequence ID" value="TRITD2Bv1G225990.1"/>
    <property type="gene ID" value="TRITD2Bv1G225990"/>
</dbReference>
<dbReference type="InterPro" id="IPR036041">
    <property type="entry name" value="Ribosome-inact_prot_sf"/>
</dbReference>
<feature type="signal peptide" evidence="2">
    <location>
        <begin position="1"/>
        <end position="32"/>
    </location>
</feature>
<dbReference type="GO" id="GO:0030598">
    <property type="term" value="F:rRNA N-glycosylase activity"/>
    <property type="evidence" value="ECO:0007669"/>
    <property type="project" value="UniProtKB-EC"/>
</dbReference>
<organism evidence="3 4">
    <name type="scientific">Triticum turgidum subsp. durum</name>
    <name type="common">Durum wheat</name>
    <name type="synonym">Triticum durum</name>
    <dbReference type="NCBI Taxonomy" id="4567"/>
    <lineage>
        <taxon>Eukaryota</taxon>
        <taxon>Viridiplantae</taxon>
        <taxon>Streptophyta</taxon>
        <taxon>Embryophyta</taxon>
        <taxon>Tracheophyta</taxon>
        <taxon>Spermatophyta</taxon>
        <taxon>Magnoliopsida</taxon>
        <taxon>Liliopsida</taxon>
        <taxon>Poales</taxon>
        <taxon>Poaceae</taxon>
        <taxon>BOP clade</taxon>
        <taxon>Pooideae</taxon>
        <taxon>Triticodae</taxon>
        <taxon>Triticeae</taxon>
        <taxon>Triticinae</taxon>
        <taxon>Triticum</taxon>
    </lineage>
</organism>
<protein>
    <recommendedName>
        <fullName evidence="1">rRNA N-glycosylase</fullName>
        <ecNumber evidence="1">3.2.2.22</ecNumber>
    </recommendedName>
</protein>
<dbReference type="Pfam" id="PF00161">
    <property type="entry name" value="RIP"/>
    <property type="match status" value="1"/>
</dbReference>